<reference evidence="2 3" key="1">
    <citation type="submission" date="2020-04" db="EMBL/GenBank/DDBJ databases">
        <title>MicrobeNet Type strains.</title>
        <authorList>
            <person name="Nicholson A.C."/>
        </authorList>
    </citation>
    <scope>NUCLEOTIDE SEQUENCE [LARGE SCALE GENOMIC DNA]</scope>
    <source>
        <strain evidence="2 3">CCUG 61472</strain>
    </source>
</reference>
<protein>
    <recommendedName>
        <fullName evidence="1">WxL domain-containing protein</fullName>
    </recommendedName>
</protein>
<organism evidence="2 3">
    <name type="scientific">Periweissella fabalis</name>
    <dbReference type="NCBI Taxonomy" id="1070421"/>
    <lineage>
        <taxon>Bacteria</taxon>
        <taxon>Bacillati</taxon>
        <taxon>Bacillota</taxon>
        <taxon>Bacilli</taxon>
        <taxon>Lactobacillales</taxon>
        <taxon>Lactobacillaceae</taxon>
        <taxon>Periweissella</taxon>
    </lineage>
</organism>
<evidence type="ECO:0000313" key="3">
    <source>
        <dbReference type="Proteomes" id="UP000549765"/>
    </source>
</evidence>
<name>A0A7X6S375_9LACO</name>
<proteinExistence type="predicted"/>
<keyword evidence="3" id="KW-1185">Reference proteome</keyword>
<evidence type="ECO:0000313" key="2">
    <source>
        <dbReference type="EMBL" id="NKZ24785.1"/>
    </source>
</evidence>
<dbReference type="InterPro" id="IPR027994">
    <property type="entry name" value="WxL_dom"/>
</dbReference>
<dbReference type="Proteomes" id="UP000549765">
    <property type="component" value="Unassembled WGS sequence"/>
</dbReference>
<comment type="caution">
    <text evidence="2">The sequence shown here is derived from an EMBL/GenBank/DDBJ whole genome shotgun (WGS) entry which is preliminary data.</text>
</comment>
<gene>
    <name evidence="2" type="ORF">HF964_08255</name>
</gene>
<dbReference type="EMBL" id="JAAXPN010000009">
    <property type="protein sequence ID" value="NKZ24785.1"/>
    <property type="molecule type" value="Genomic_DNA"/>
</dbReference>
<dbReference type="Pfam" id="PF13731">
    <property type="entry name" value="WxL"/>
    <property type="match status" value="1"/>
</dbReference>
<dbReference type="AlphaFoldDB" id="A0A7X6S375"/>
<accession>A0A7X6S375</accession>
<evidence type="ECO:0000259" key="1">
    <source>
        <dbReference type="Pfam" id="PF13731"/>
    </source>
</evidence>
<feature type="domain" description="WxL" evidence="1">
    <location>
        <begin position="25"/>
        <end position="154"/>
    </location>
</feature>
<sequence>MDNIRGDLGNISNSIHPNSIAGRNFHYVQIDDNRPIVNRLSAGWRFSASATQFTLNGTSGAKTLLTLGVPDIFNSNDTKPDDKSPNGEFIAVTSPTQLTSNPTILVRANQGFGYGITSINFPDNTTILTLLDNVASIVQPGDTYKSTITWTVQQAQSNQ</sequence>
<dbReference type="RefSeq" id="WP_168722587.1">
    <property type="nucleotide sequence ID" value="NZ_JAGMVU010000001.1"/>
</dbReference>